<proteinExistence type="predicted"/>
<gene>
    <name evidence="2" type="primary">yabG</name>
    <name evidence="2" type="ORF">H8730_13175</name>
</gene>
<comment type="caution">
    <text evidence="2">The sequence shown here is derived from an EMBL/GenBank/DDBJ whole genome shotgun (WGS) entry which is preliminary data.</text>
</comment>
<dbReference type="RefSeq" id="WP_177714168.1">
    <property type="nucleotide sequence ID" value="NZ_JACRSQ010000023.1"/>
</dbReference>
<evidence type="ECO:0000256" key="1">
    <source>
        <dbReference type="SAM" id="MobiDB-lite"/>
    </source>
</evidence>
<dbReference type="InterPro" id="IPR008764">
    <property type="entry name" value="Peptidase_U57"/>
</dbReference>
<evidence type="ECO:0000313" key="2">
    <source>
        <dbReference type="EMBL" id="MBC8544492.1"/>
    </source>
</evidence>
<name>A0A926DVL1_9FIRM</name>
<feature type="region of interest" description="Disordered" evidence="1">
    <location>
        <begin position="261"/>
        <end position="282"/>
    </location>
</feature>
<dbReference type="Proteomes" id="UP000657006">
    <property type="component" value="Unassembled WGS sequence"/>
</dbReference>
<protein>
    <submittedName>
        <fullName evidence="2">Sporulation peptidase YabG</fullName>
    </submittedName>
</protein>
<dbReference type="NCBIfam" id="TIGR02855">
    <property type="entry name" value="spore_yabG"/>
    <property type="match status" value="1"/>
</dbReference>
<keyword evidence="3" id="KW-1185">Reference proteome</keyword>
<dbReference type="EMBL" id="JACRSQ010000023">
    <property type="protein sequence ID" value="MBC8544492.1"/>
    <property type="molecule type" value="Genomic_DNA"/>
</dbReference>
<reference evidence="2" key="1">
    <citation type="submission" date="2020-08" db="EMBL/GenBank/DDBJ databases">
        <title>Genome public.</title>
        <authorList>
            <person name="Liu C."/>
            <person name="Sun Q."/>
        </authorList>
    </citation>
    <scope>NUCLEOTIDE SEQUENCE</scope>
    <source>
        <strain evidence="2">NSJ-32</strain>
    </source>
</reference>
<dbReference type="Pfam" id="PF05582">
    <property type="entry name" value="Peptidase_U57"/>
    <property type="match status" value="1"/>
</dbReference>
<dbReference type="AlphaFoldDB" id="A0A926DVL1"/>
<sequence length="299" mass="33893">MVKAGDLVCRRSYGGDLLFRVVEADRFGKISLRGVNYRVLADAPQEDLILVDEVTIYRSRRENLKEIEKKMKNLSEDAAIQGMTNASSMEEGEMIHPIRVLHLDGDEEYLRLCLQYYQSLGMNATGAVIEESRQPMEVLRLLLKYRPEMLILTGHDSILRGKDIMKLENYRSSRYFIEAVRRAREYEPDMDQLVIFAGACQSFYEKILEAGANFASSPGRTLIHAMDPVIISQKIATTPIDQIVRVKDLLRLTFSGEKGVGGYETRGKGRRGYPKGGDAMSRPRQMEMALARKRPGIGH</sequence>
<organism evidence="2 3">
    <name type="scientific">Bianquea renquensis</name>
    <dbReference type="NCBI Taxonomy" id="2763661"/>
    <lineage>
        <taxon>Bacteria</taxon>
        <taxon>Bacillati</taxon>
        <taxon>Bacillota</taxon>
        <taxon>Clostridia</taxon>
        <taxon>Eubacteriales</taxon>
        <taxon>Bianqueaceae</taxon>
        <taxon>Bianquea</taxon>
    </lineage>
</organism>
<evidence type="ECO:0000313" key="3">
    <source>
        <dbReference type="Proteomes" id="UP000657006"/>
    </source>
</evidence>
<accession>A0A926DVL1</accession>
<dbReference type="PIRSF" id="PIRSF011575">
    <property type="entry name" value="YabG"/>
    <property type="match status" value="1"/>
</dbReference>